<dbReference type="Proteomes" id="UP000054558">
    <property type="component" value="Unassembled WGS sequence"/>
</dbReference>
<evidence type="ECO:0000256" key="1">
    <source>
        <dbReference type="SAM" id="MobiDB-lite"/>
    </source>
</evidence>
<protein>
    <submittedName>
        <fullName evidence="2">Uncharacterized protein</fullName>
    </submittedName>
</protein>
<feature type="region of interest" description="Disordered" evidence="1">
    <location>
        <begin position="122"/>
        <end position="142"/>
    </location>
</feature>
<evidence type="ECO:0000313" key="2">
    <source>
        <dbReference type="EMBL" id="GAQ88465.1"/>
    </source>
</evidence>
<proteinExistence type="predicted"/>
<gene>
    <name evidence="2" type="ORF">KFL_004310030</name>
</gene>
<sequence>MNAGKSSRTFNHFFPPKISTVILLHGFVGRGRAANMTMSTVMSCLEGSPRGKAAGYSPGAFLSSSLAGGKILHPSELLLNWPESWYVAPPDEGEGEGCACIEPACNAGECCDIIGLNPEGGAKDEDCSEGGGEFEKEDPSGGVVEPEEAWVLGWTADCPPLEGERCGVSQARLGFGGGALQCQASVLFRALVSTRASMHSKLRSRPISAVVSDWQMKWNWDLVLDKVSELNKRWAEHNGGGAKRGGGSPRGGVVAQWWKGVRRTEAGGKLTWRVLASGSWEVW</sequence>
<name>A0A1Y1IBY0_KLENI</name>
<reference evidence="2 3" key="1">
    <citation type="journal article" date="2014" name="Nat. Commun.">
        <title>Klebsormidium flaccidum genome reveals primary factors for plant terrestrial adaptation.</title>
        <authorList>
            <person name="Hori K."/>
            <person name="Maruyama F."/>
            <person name="Fujisawa T."/>
            <person name="Togashi T."/>
            <person name="Yamamoto N."/>
            <person name="Seo M."/>
            <person name="Sato S."/>
            <person name="Yamada T."/>
            <person name="Mori H."/>
            <person name="Tajima N."/>
            <person name="Moriyama T."/>
            <person name="Ikeuchi M."/>
            <person name="Watanabe M."/>
            <person name="Wada H."/>
            <person name="Kobayashi K."/>
            <person name="Saito M."/>
            <person name="Masuda T."/>
            <person name="Sasaki-Sekimoto Y."/>
            <person name="Mashiguchi K."/>
            <person name="Awai K."/>
            <person name="Shimojima M."/>
            <person name="Masuda S."/>
            <person name="Iwai M."/>
            <person name="Nobusawa T."/>
            <person name="Narise T."/>
            <person name="Kondo S."/>
            <person name="Saito H."/>
            <person name="Sato R."/>
            <person name="Murakawa M."/>
            <person name="Ihara Y."/>
            <person name="Oshima-Yamada Y."/>
            <person name="Ohtaka K."/>
            <person name="Satoh M."/>
            <person name="Sonobe K."/>
            <person name="Ishii M."/>
            <person name="Ohtani R."/>
            <person name="Kanamori-Sato M."/>
            <person name="Honoki R."/>
            <person name="Miyazaki D."/>
            <person name="Mochizuki H."/>
            <person name="Umetsu J."/>
            <person name="Higashi K."/>
            <person name="Shibata D."/>
            <person name="Kamiya Y."/>
            <person name="Sato N."/>
            <person name="Nakamura Y."/>
            <person name="Tabata S."/>
            <person name="Ida S."/>
            <person name="Kurokawa K."/>
            <person name="Ohta H."/>
        </authorList>
    </citation>
    <scope>NUCLEOTIDE SEQUENCE [LARGE SCALE GENOMIC DNA]</scope>
    <source>
        <strain evidence="2 3">NIES-2285</strain>
    </source>
</reference>
<accession>A0A1Y1IBY0</accession>
<organism evidence="2 3">
    <name type="scientific">Klebsormidium nitens</name>
    <name type="common">Green alga</name>
    <name type="synonym">Ulothrix nitens</name>
    <dbReference type="NCBI Taxonomy" id="105231"/>
    <lineage>
        <taxon>Eukaryota</taxon>
        <taxon>Viridiplantae</taxon>
        <taxon>Streptophyta</taxon>
        <taxon>Klebsormidiophyceae</taxon>
        <taxon>Klebsormidiales</taxon>
        <taxon>Klebsormidiaceae</taxon>
        <taxon>Klebsormidium</taxon>
    </lineage>
</organism>
<evidence type="ECO:0000313" key="3">
    <source>
        <dbReference type="Proteomes" id="UP000054558"/>
    </source>
</evidence>
<dbReference type="EMBL" id="DF237380">
    <property type="protein sequence ID" value="GAQ88465.1"/>
    <property type="molecule type" value="Genomic_DNA"/>
</dbReference>
<dbReference type="AlphaFoldDB" id="A0A1Y1IBY0"/>
<keyword evidence="3" id="KW-1185">Reference proteome</keyword>